<proteinExistence type="predicted"/>
<evidence type="ECO:0000313" key="2">
    <source>
        <dbReference type="EMBL" id="XBS38407.1"/>
    </source>
</evidence>
<dbReference type="AlphaFoldDB" id="A0AAU7P9H8"/>
<evidence type="ECO:0000256" key="1">
    <source>
        <dbReference type="SAM" id="Phobius"/>
    </source>
</evidence>
<reference evidence="2" key="1">
    <citation type="submission" date="2024-02" db="EMBL/GenBank/DDBJ databases">
        <title>Complete genome sequence of Xanthomonas sp. 10-10.</title>
        <authorList>
            <person name="Biessy A."/>
            <person name="Ciotola M."/>
            <person name="Cadieux M."/>
            <person name="Soufiane B."/>
            <person name="Laforest M."/>
            <person name="Filion M."/>
        </authorList>
    </citation>
    <scope>NUCLEOTIDE SEQUENCE</scope>
    <source>
        <strain evidence="2">10-10</strain>
    </source>
</reference>
<organism evidence="2">
    <name type="scientific">Xanthomonas sp. 10-10</name>
    <dbReference type="NCBI Taxonomy" id="3115848"/>
    <lineage>
        <taxon>Bacteria</taxon>
        <taxon>Pseudomonadati</taxon>
        <taxon>Pseudomonadota</taxon>
        <taxon>Gammaproteobacteria</taxon>
        <taxon>Lysobacterales</taxon>
        <taxon>Lysobacteraceae</taxon>
        <taxon>Xanthomonas</taxon>
    </lineage>
</organism>
<feature type="transmembrane region" description="Helical" evidence="1">
    <location>
        <begin position="34"/>
        <end position="55"/>
    </location>
</feature>
<feature type="transmembrane region" description="Helical" evidence="1">
    <location>
        <begin position="62"/>
        <end position="83"/>
    </location>
</feature>
<keyword evidence="1" id="KW-0812">Transmembrane</keyword>
<dbReference type="EMBL" id="CP144460">
    <property type="protein sequence ID" value="XBS38407.1"/>
    <property type="molecule type" value="Genomic_DNA"/>
</dbReference>
<feature type="transmembrane region" description="Helical" evidence="1">
    <location>
        <begin position="103"/>
        <end position="122"/>
    </location>
</feature>
<name>A0AAU7P9H8_9XANT</name>
<dbReference type="RefSeq" id="WP_349656789.1">
    <property type="nucleotide sequence ID" value="NZ_CP144460.1"/>
</dbReference>
<keyword evidence="1" id="KW-1133">Transmembrane helix</keyword>
<keyword evidence="1" id="KW-0472">Membrane</keyword>
<accession>A0AAU7P9H8</accession>
<protein>
    <submittedName>
        <fullName evidence="2">Uncharacterized protein</fullName>
    </submittedName>
</protein>
<gene>
    <name evidence="2" type="ORF">VZ068_02345</name>
</gene>
<sequence>MAMQDKIIAGIMLVHGSLGILWTFWVASQIGFPAAFLAANLALAAIGIAAGIGWLKRRRWAAYVAIAFFLVQLVHVLTSTFQWSFTLGFNLNVSLGWLSSGELGLNLFALVMLLWSSARAFAPNNSFKPKPLFGSA</sequence>
<feature type="transmembrane region" description="Helical" evidence="1">
    <location>
        <begin position="7"/>
        <end position="28"/>
    </location>
</feature>